<reference evidence="4" key="1">
    <citation type="submission" date="2018-05" db="EMBL/GenBank/DDBJ databases">
        <authorList>
            <person name="Lanie J.A."/>
            <person name="Ng W.-L."/>
            <person name="Kazmierczak K.M."/>
            <person name="Andrzejewski T.M."/>
            <person name="Davidsen T.M."/>
            <person name="Wayne K.J."/>
            <person name="Tettelin H."/>
            <person name="Glass J.I."/>
            <person name="Rusch D."/>
            <person name="Podicherti R."/>
            <person name="Tsui H.-C.T."/>
            <person name="Winkler M.E."/>
        </authorList>
    </citation>
    <scope>NUCLEOTIDE SEQUENCE</scope>
</reference>
<evidence type="ECO:0000256" key="1">
    <source>
        <dbReference type="SAM" id="MobiDB-lite"/>
    </source>
</evidence>
<dbReference type="GO" id="GO:0022857">
    <property type="term" value="F:transmembrane transporter activity"/>
    <property type="evidence" value="ECO:0007669"/>
    <property type="project" value="InterPro"/>
</dbReference>
<feature type="transmembrane region" description="Helical" evidence="2">
    <location>
        <begin position="385"/>
        <end position="410"/>
    </location>
</feature>
<keyword evidence="2" id="KW-0812">Transmembrane</keyword>
<dbReference type="InterPro" id="IPR050327">
    <property type="entry name" value="Proton-linked_MCT"/>
</dbReference>
<keyword evidence="2" id="KW-0472">Membrane</keyword>
<dbReference type="EMBL" id="UINC01001290">
    <property type="protein sequence ID" value="SUZ76747.1"/>
    <property type="molecule type" value="Genomic_DNA"/>
</dbReference>
<dbReference type="PANTHER" id="PTHR11360:SF284">
    <property type="entry name" value="EG:103B4.3 PROTEIN-RELATED"/>
    <property type="match status" value="1"/>
</dbReference>
<accession>A0A381QFA8</accession>
<name>A0A381QFA8_9ZZZZ</name>
<feature type="transmembrane region" description="Helical" evidence="2">
    <location>
        <begin position="109"/>
        <end position="127"/>
    </location>
</feature>
<dbReference type="PANTHER" id="PTHR11360">
    <property type="entry name" value="MONOCARBOXYLATE TRANSPORTER"/>
    <property type="match status" value="1"/>
</dbReference>
<feature type="transmembrane region" description="Helical" evidence="2">
    <location>
        <begin position="38"/>
        <end position="58"/>
    </location>
</feature>
<dbReference type="InterPro" id="IPR036259">
    <property type="entry name" value="MFS_trans_sf"/>
</dbReference>
<gene>
    <name evidence="4" type="ORF">METZ01_LOCUS29601</name>
</gene>
<organism evidence="4">
    <name type="scientific">marine metagenome</name>
    <dbReference type="NCBI Taxonomy" id="408172"/>
    <lineage>
        <taxon>unclassified sequences</taxon>
        <taxon>metagenomes</taxon>
        <taxon>ecological metagenomes</taxon>
    </lineage>
</organism>
<evidence type="ECO:0000313" key="4">
    <source>
        <dbReference type="EMBL" id="SUZ76747.1"/>
    </source>
</evidence>
<protein>
    <recommendedName>
        <fullName evidence="3">Major facilitator superfamily (MFS) profile domain-containing protein</fullName>
    </recommendedName>
</protein>
<feature type="transmembrane region" description="Helical" evidence="2">
    <location>
        <begin position="301"/>
        <end position="323"/>
    </location>
</feature>
<feature type="transmembrane region" description="Helical" evidence="2">
    <location>
        <begin position="133"/>
        <end position="159"/>
    </location>
</feature>
<feature type="transmembrane region" description="Helical" evidence="2">
    <location>
        <begin position="166"/>
        <end position="187"/>
    </location>
</feature>
<dbReference type="Pfam" id="PF07690">
    <property type="entry name" value="MFS_1"/>
    <property type="match status" value="1"/>
</dbReference>
<sequence>MQNLWNQYLSVTIVRMQLPGHNDIESLGQDAQSTNVFYGWYLVVVGVFLLSVSSLGVFRGMSPMMPVLQNTFGWSRTQISLSSLLTRVEGAALGPVEGFLIDRIGARKMVLIGFSIMAVGFVLFSFIQSLWQFYAVFILINLGSGVGGWLAVVTVLNSWFRKKRTIAMAGAMSGVLIAGIFVPPYTIALNHSFRLTVFFFGLIIIAIALPCVKIIRNHPEELGLQPDGEIPSSHEREPVSGVSDNKTSEDDEVEFTVGQALRTPVFWVLTVAHISSTISLATLSLHLMARLQDIGLTSTTASYIELTSSVVALPSLFAAGWLGDKLSKKYLVATFLFLQGISTVVLTVANGLPMALLFAILYGIAFGGRIPLMTAIRGDYYGRKAFASIMGWSMLPNGVLMAIAPVWAAWMFDNYGSYTVPFISYAVINLAGAFVMLFVKKPKLSLPTNSLNS</sequence>
<feature type="transmembrane region" description="Helical" evidence="2">
    <location>
        <begin position="193"/>
        <end position="212"/>
    </location>
</feature>
<evidence type="ECO:0000256" key="2">
    <source>
        <dbReference type="SAM" id="Phobius"/>
    </source>
</evidence>
<feature type="transmembrane region" description="Helical" evidence="2">
    <location>
        <begin position="355"/>
        <end position="373"/>
    </location>
</feature>
<keyword evidence="2" id="KW-1133">Transmembrane helix</keyword>
<feature type="domain" description="Major facilitator superfamily (MFS) profile" evidence="3">
    <location>
        <begin position="39"/>
        <end position="444"/>
    </location>
</feature>
<feature type="transmembrane region" description="Helical" evidence="2">
    <location>
        <begin position="330"/>
        <end position="349"/>
    </location>
</feature>
<dbReference type="PROSITE" id="PS50850">
    <property type="entry name" value="MFS"/>
    <property type="match status" value="1"/>
</dbReference>
<evidence type="ECO:0000259" key="3">
    <source>
        <dbReference type="PROSITE" id="PS50850"/>
    </source>
</evidence>
<feature type="transmembrane region" description="Helical" evidence="2">
    <location>
        <begin position="422"/>
        <end position="439"/>
    </location>
</feature>
<dbReference type="AlphaFoldDB" id="A0A381QFA8"/>
<dbReference type="SUPFAM" id="SSF103473">
    <property type="entry name" value="MFS general substrate transporter"/>
    <property type="match status" value="1"/>
</dbReference>
<dbReference type="Gene3D" id="1.20.1250.20">
    <property type="entry name" value="MFS general substrate transporter like domains"/>
    <property type="match status" value="2"/>
</dbReference>
<dbReference type="InterPro" id="IPR011701">
    <property type="entry name" value="MFS"/>
</dbReference>
<proteinExistence type="predicted"/>
<dbReference type="CDD" id="cd17355">
    <property type="entry name" value="MFS_YcxA_like"/>
    <property type="match status" value="1"/>
</dbReference>
<feature type="transmembrane region" description="Helical" evidence="2">
    <location>
        <begin position="265"/>
        <end position="289"/>
    </location>
</feature>
<feature type="region of interest" description="Disordered" evidence="1">
    <location>
        <begin position="225"/>
        <end position="247"/>
    </location>
</feature>
<dbReference type="InterPro" id="IPR020846">
    <property type="entry name" value="MFS_dom"/>
</dbReference>